<evidence type="ECO:0000313" key="6">
    <source>
        <dbReference type="EMBL" id="PVY60375.1"/>
    </source>
</evidence>
<dbReference type="GO" id="GO:0003700">
    <property type="term" value="F:DNA-binding transcription factor activity"/>
    <property type="evidence" value="ECO:0007669"/>
    <property type="project" value="TreeGrafter"/>
</dbReference>
<sequence length="257" mass="28456">MKPNKEDRQFVDALARGLAILECLSRVQKPLGNGEIARLVTLPPSTVSRLTYTLTELGYLRRSELGRTYELTPKNLTLGYPLLAGMELRDRLRPHLKSISERTGHTVALAIRDGLHMCFVDVAQGADPNAIRLATGGRLRMSVSAAGIATLAAMPERKRWSLLNRLRSELQQRGESGEQFEQALQACFRLGYAVVRNVWQEGIGGISVPIQWKETLAALTMPIPTVVVSKHDMYHELAPVLLAAAEEIGRARIEPVE</sequence>
<dbReference type="AlphaFoldDB" id="A0A2U1CHI6"/>
<dbReference type="STRING" id="1231391.GCA_000308195_02794"/>
<evidence type="ECO:0000256" key="1">
    <source>
        <dbReference type="ARBA" id="ARBA00023015"/>
    </source>
</evidence>
<dbReference type="RefSeq" id="WP_116519560.1">
    <property type="nucleotide sequence ID" value="NZ_JACCEX010000006.1"/>
</dbReference>
<gene>
    <name evidence="6" type="ORF">C7440_3811</name>
</gene>
<dbReference type="InterPro" id="IPR036390">
    <property type="entry name" value="WH_DNA-bd_sf"/>
</dbReference>
<dbReference type="InterPro" id="IPR029016">
    <property type="entry name" value="GAF-like_dom_sf"/>
</dbReference>
<comment type="caution">
    <text evidence="6">The sequence shown here is derived from an EMBL/GenBank/DDBJ whole genome shotgun (WGS) entry which is preliminary data.</text>
</comment>
<evidence type="ECO:0000256" key="3">
    <source>
        <dbReference type="ARBA" id="ARBA00023163"/>
    </source>
</evidence>
<organism evidence="6 7">
    <name type="scientific">Pusillimonas noertemannii</name>
    <dbReference type="NCBI Taxonomy" id="305977"/>
    <lineage>
        <taxon>Bacteria</taxon>
        <taxon>Pseudomonadati</taxon>
        <taxon>Pseudomonadota</taxon>
        <taxon>Betaproteobacteria</taxon>
        <taxon>Burkholderiales</taxon>
        <taxon>Alcaligenaceae</taxon>
        <taxon>Pusillimonas</taxon>
    </lineage>
</organism>
<reference evidence="6 7" key="1">
    <citation type="submission" date="2018-04" db="EMBL/GenBank/DDBJ databases">
        <title>Genomic Encyclopedia of Type Strains, Phase IV (KMG-IV): sequencing the most valuable type-strain genomes for metagenomic binning, comparative biology and taxonomic classification.</title>
        <authorList>
            <person name="Goeker M."/>
        </authorList>
    </citation>
    <scope>NUCLEOTIDE SEQUENCE [LARGE SCALE GENOMIC DNA]</scope>
    <source>
        <strain evidence="6 7">DSM 10065</strain>
    </source>
</reference>
<dbReference type="InterPro" id="IPR036388">
    <property type="entry name" value="WH-like_DNA-bd_sf"/>
</dbReference>
<name>A0A2U1CHI6_9BURK</name>
<dbReference type="GO" id="GO:0003677">
    <property type="term" value="F:DNA binding"/>
    <property type="evidence" value="ECO:0007669"/>
    <property type="project" value="UniProtKB-KW"/>
</dbReference>
<feature type="domain" description="HTH iclR-type" evidence="4">
    <location>
        <begin position="11"/>
        <end position="73"/>
    </location>
</feature>
<keyword evidence="3" id="KW-0804">Transcription</keyword>
<protein>
    <submittedName>
        <fullName evidence="6">IclR family transcriptional regulator</fullName>
    </submittedName>
</protein>
<dbReference type="PROSITE" id="PS51078">
    <property type="entry name" value="ICLR_ED"/>
    <property type="match status" value="1"/>
</dbReference>
<dbReference type="PANTHER" id="PTHR30136:SF33">
    <property type="entry name" value="TRANSCRIPTIONAL REGULATORY PROTEIN"/>
    <property type="match status" value="1"/>
</dbReference>
<evidence type="ECO:0000259" key="5">
    <source>
        <dbReference type="PROSITE" id="PS51078"/>
    </source>
</evidence>
<dbReference type="Pfam" id="PF09339">
    <property type="entry name" value="HTH_IclR"/>
    <property type="match status" value="1"/>
</dbReference>
<dbReference type="InterPro" id="IPR005471">
    <property type="entry name" value="Tscrpt_reg_IclR_N"/>
</dbReference>
<dbReference type="InterPro" id="IPR050707">
    <property type="entry name" value="HTH_MetabolicPath_Reg"/>
</dbReference>
<keyword evidence="7" id="KW-1185">Reference proteome</keyword>
<dbReference type="Gene3D" id="3.30.450.40">
    <property type="match status" value="1"/>
</dbReference>
<dbReference type="OrthoDB" id="5401369at2"/>
<proteinExistence type="predicted"/>
<feature type="domain" description="IclR-ED" evidence="5">
    <location>
        <begin position="74"/>
        <end position="254"/>
    </location>
</feature>
<evidence type="ECO:0000256" key="2">
    <source>
        <dbReference type="ARBA" id="ARBA00023125"/>
    </source>
</evidence>
<dbReference type="SUPFAM" id="SSF46785">
    <property type="entry name" value="Winged helix' DNA-binding domain"/>
    <property type="match status" value="1"/>
</dbReference>
<dbReference type="SUPFAM" id="SSF55781">
    <property type="entry name" value="GAF domain-like"/>
    <property type="match status" value="1"/>
</dbReference>
<dbReference type="GO" id="GO:0045892">
    <property type="term" value="P:negative regulation of DNA-templated transcription"/>
    <property type="evidence" value="ECO:0007669"/>
    <property type="project" value="TreeGrafter"/>
</dbReference>
<dbReference type="EMBL" id="QEKO01000010">
    <property type="protein sequence ID" value="PVY60375.1"/>
    <property type="molecule type" value="Genomic_DNA"/>
</dbReference>
<dbReference type="Gene3D" id="1.10.10.10">
    <property type="entry name" value="Winged helix-like DNA-binding domain superfamily/Winged helix DNA-binding domain"/>
    <property type="match status" value="1"/>
</dbReference>
<dbReference type="Proteomes" id="UP000246145">
    <property type="component" value="Unassembled WGS sequence"/>
</dbReference>
<keyword evidence="2" id="KW-0238">DNA-binding</keyword>
<keyword evidence="1" id="KW-0805">Transcription regulation</keyword>
<evidence type="ECO:0000313" key="7">
    <source>
        <dbReference type="Proteomes" id="UP000246145"/>
    </source>
</evidence>
<evidence type="ECO:0000259" key="4">
    <source>
        <dbReference type="PROSITE" id="PS51077"/>
    </source>
</evidence>
<accession>A0A2U1CHI6</accession>
<dbReference type="Pfam" id="PF01614">
    <property type="entry name" value="IclR_C"/>
    <property type="match status" value="1"/>
</dbReference>
<dbReference type="PROSITE" id="PS51077">
    <property type="entry name" value="HTH_ICLR"/>
    <property type="match status" value="1"/>
</dbReference>
<dbReference type="InterPro" id="IPR014757">
    <property type="entry name" value="Tscrpt_reg_IclR_C"/>
</dbReference>
<dbReference type="PANTHER" id="PTHR30136">
    <property type="entry name" value="HELIX-TURN-HELIX TRANSCRIPTIONAL REGULATOR, ICLR FAMILY"/>
    <property type="match status" value="1"/>
</dbReference>
<dbReference type="SMART" id="SM00346">
    <property type="entry name" value="HTH_ICLR"/>
    <property type="match status" value="1"/>
</dbReference>